<keyword evidence="2" id="KW-1185">Reference proteome</keyword>
<dbReference type="RefSeq" id="WP_390289394.1">
    <property type="nucleotide sequence ID" value="NZ_JBHUDI010000011.1"/>
</dbReference>
<sequence>MQTGTTIQPRYSPRFRVDVGDTRFQEPGGRIADLVVETTLDGADRFSFTLNFPFDEELGEFSGLTWDEFAVGTDVEIAMGYGGDGTLTPLLTGSIRSINAEFTTDRGPSVTVSGYGLLWELMQGTSSDSWTETTIGAAVEDVLSSYPFSTVDVSDASINRETLIQNGQSDYRFIQQLAETYGFEFYAERDTVRFRPHSAKAQGDEPVAELWYGEALHDFYAEITQRTQVDAVEVRSWDGQNKSEIVATAGSPNANYKEVFRVQAMSRNEAERVAETKLNRFSDDVITGHGETDGTPELRAGTVVRLEELGERFSSDYYVTEATHRMGSAGYRTSFEATEVSS</sequence>
<dbReference type="SUPFAM" id="SSF69279">
    <property type="entry name" value="Phage tail proteins"/>
    <property type="match status" value="1"/>
</dbReference>
<name>A0ABD6BJ06_9EURY</name>
<protein>
    <submittedName>
        <fullName evidence="1">Phage late control D family protein</fullName>
    </submittedName>
</protein>
<dbReference type="Gene3D" id="3.55.50.10">
    <property type="entry name" value="Baseplate protein-like domains"/>
    <property type="match status" value="1"/>
</dbReference>
<accession>A0ABD6BJ06</accession>
<dbReference type="AlphaFoldDB" id="A0ABD6BJ06"/>
<dbReference type="Pfam" id="PF05954">
    <property type="entry name" value="Phage_GPD"/>
    <property type="match status" value="1"/>
</dbReference>
<proteinExistence type="predicted"/>
<evidence type="ECO:0000313" key="2">
    <source>
        <dbReference type="Proteomes" id="UP001597076"/>
    </source>
</evidence>
<comment type="caution">
    <text evidence="1">The sequence shown here is derived from an EMBL/GenBank/DDBJ whole genome shotgun (WGS) entry which is preliminary data.</text>
</comment>
<evidence type="ECO:0000313" key="1">
    <source>
        <dbReference type="EMBL" id="MFD1565072.1"/>
    </source>
</evidence>
<gene>
    <name evidence="1" type="ORF">ACFR99_16160</name>
</gene>
<dbReference type="EMBL" id="JBHUDI010000011">
    <property type="protein sequence ID" value="MFD1565072.1"/>
    <property type="molecule type" value="Genomic_DNA"/>
</dbReference>
<reference evidence="1 2" key="1">
    <citation type="journal article" date="2019" name="Int. J. Syst. Evol. Microbiol.">
        <title>The Global Catalogue of Microorganisms (GCM) 10K type strain sequencing project: providing services to taxonomists for standard genome sequencing and annotation.</title>
        <authorList>
            <consortium name="The Broad Institute Genomics Platform"/>
            <consortium name="The Broad Institute Genome Sequencing Center for Infectious Disease"/>
            <person name="Wu L."/>
            <person name="Ma J."/>
        </authorList>
    </citation>
    <scope>NUCLEOTIDE SEQUENCE [LARGE SCALE GENOMIC DNA]</scope>
    <source>
        <strain evidence="1 2">CGMCC 1.12230</strain>
    </source>
</reference>
<organism evidence="1 2">
    <name type="scientific">Haloarchaeobius amylolyticus</name>
    <dbReference type="NCBI Taxonomy" id="1198296"/>
    <lineage>
        <taxon>Archaea</taxon>
        <taxon>Methanobacteriati</taxon>
        <taxon>Methanobacteriota</taxon>
        <taxon>Stenosarchaea group</taxon>
        <taxon>Halobacteria</taxon>
        <taxon>Halobacteriales</taxon>
        <taxon>Halorubellaceae</taxon>
        <taxon>Haloarchaeobius</taxon>
    </lineage>
</organism>
<dbReference type="Proteomes" id="UP001597076">
    <property type="component" value="Unassembled WGS sequence"/>
</dbReference>